<comment type="caution">
    <text evidence="2">The sequence shown here is derived from an EMBL/GenBank/DDBJ whole genome shotgun (WGS) entry which is preliminary data.</text>
</comment>
<name>A0ABR9I853_9PSEU</name>
<feature type="compositionally biased region" description="Gly residues" evidence="1">
    <location>
        <begin position="71"/>
        <end position="80"/>
    </location>
</feature>
<evidence type="ECO:0000313" key="2">
    <source>
        <dbReference type="EMBL" id="MBE1499323.1"/>
    </source>
</evidence>
<dbReference type="Proteomes" id="UP000631670">
    <property type="component" value="Unassembled WGS sequence"/>
</dbReference>
<feature type="region of interest" description="Disordered" evidence="1">
    <location>
        <begin position="1"/>
        <end position="80"/>
    </location>
</feature>
<keyword evidence="3" id="KW-1185">Reference proteome</keyword>
<reference evidence="2 3" key="1">
    <citation type="submission" date="2020-10" db="EMBL/GenBank/DDBJ databases">
        <title>Sequencing the genomes of 1000 actinobacteria strains.</title>
        <authorList>
            <person name="Klenk H.-P."/>
        </authorList>
    </citation>
    <scope>NUCLEOTIDE SEQUENCE [LARGE SCALE GENOMIC DNA]</scope>
    <source>
        <strain evidence="2 3">DSM 44653</strain>
    </source>
</reference>
<accession>A0ABR9I853</accession>
<feature type="compositionally biased region" description="Acidic residues" evidence="1">
    <location>
        <begin position="1"/>
        <end position="15"/>
    </location>
</feature>
<dbReference type="EMBL" id="JADBEG010000001">
    <property type="protein sequence ID" value="MBE1499323.1"/>
    <property type="molecule type" value="Genomic_DNA"/>
</dbReference>
<evidence type="ECO:0000313" key="3">
    <source>
        <dbReference type="Proteomes" id="UP000631670"/>
    </source>
</evidence>
<organism evidence="2 3">
    <name type="scientific">Amycolatopsis lexingtonensis</name>
    <dbReference type="NCBI Taxonomy" id="218822"/>
    <lineage>
        <taxon>Bacteria</taxon>
        <taxon>Bacillati</taxon>
        <taxon>Actinomycetota</taxon>
        <taxon>Actinomycetes</taxon>
        <taxon>Pseudonocardiales</taxon>
        <taxon>Pseudonocardiaceae</taxon>
        <taxon>Amycolatopsis</taxon>
    </lineage>
</organism>
<sequence>MRDVEEHAEEPDLEDHEQQLGQAEHAEQGGDRDRRDQRRASDVGGDQQRHRQHVDPAAELAEEAGEPQPGFQGGTSGNEK</sequence>
<gene>
    <name evidence="2" type="ORF">H4696_006423</name>
</gene>
<evidence type="ECO:0000256" key="1">
    <source>
        <dbReference type="SAM" id="MobiDB-lite"/>
    </source>
</evidence>
<dbReference type="RefSeq" id="WP_225955861.1">
    <property type="nucleotide sequence ID" value="NZ_JADBEG010000001.1"/>
</dbReference>
<protein>
    <submittedName>
        <fullName evidence="2">Uncharacterized protein</fullName>
    </submittedName>
</protein>
<proteinExistence type="predicted"/>
<feature type="compositionally biased region" description="Basic and acidic residues" evidence="1">
    <location>
        <begin position="24"/>
        <end position="56"/>
    </location>
</feature>